<dbReference type="EMBL" id="JBGMDY010000010">
    <property type="protein sequence ID" value="KAL2320012.1"/>
    <property type="molecule type" value="Genomic_DNA"/>
</dbReference>
<reference evidence="2 3" key="1">
    <citation type="submission" date="2024-08" db="EMBL/GenBank/DDBJ databases">
        <title>Insights into the chromosomal genome structure of Flemingia macrophylla.</title>
        <authorList>
            <person name="Ding Y."/>
            <person name="Zhao Y."/>
            <person name="Bi W."/>
            <person name="Wu M."/>
            <person name="Zhao G."/>
            <person name="Gong Y."/>
            <person name="Li W."/>
            <person name="Zhang P."/>
        </authorList>
    </citation>
    <scope>NUCLEOTIDE SEQUENCE [LARGE SCALE GENOMIC DNA]</scope>
    <source>
        <strain evidence="2">DYQJB</strain>
        <tissue evidence="2">Leaf</tissue>
    </source>
</reference>
<evidence type="ECO:0000313" key="3">
    <source>
        <dbReference type="Proteomes" id="UP001603857"/>
    </source>
</evidence>
<keyword evidence="3" id="KW-1185">Reference proteome</keyword>
<evidence type="ECO:0000256" key="1">
    <source>
        <dbReference type="SAM" id="SignalP"/>
    </source>
</evidence>
<protein>
    <submittedName>
        <fullName evidence="2">Uncharacterized protein</fullName>
    </submittedName>
</protein>
<sequence length="73" mass="7999">MSWISILLSCNSLTSSGLCNLPTQLVFNQSISISLIEIVSLFHEFSKSILLIASMQFSPLVGYFVSSTTSRIP</sequence>
<feature type="signal peptide" evidence="1">
    <location>
        <begin position="1"/>
        <end position="19"/>
    </location>
</feature>
<accession>A0ABD1L927</accession>
<evidence type="ECO:0000313" key="2">
    <source>
        <dbReference type="EMBL" id="KAL2320012.1"/>
    </source>
</evidence>
<dbReference type="Proteomes" id="UP001603857">
    <property type="component" value="Unassembled WGS sequence"/>
</dbReference>
<feature type="chain" id="PRO_5044757539" evidence="1">
    <location>
        <begin position="20"/>
        <end position="73"/>
    </location>
</feature>
<organism evidence="2 3">
    <name type="scientific">Flemingia macrophylla</name>
    <dbReference type="NCBI Taxonomy" id="520843"/>
    <lineage>
        <taxon>Eukaryota</taxon>
        <taxon>Viridiplantae</taxon>
        <taxon>Streptophyta</taxon>
        <taxon>Embryophyta</taxon>
        <taxon>Tracheophyta</taxon>
        <taxon>Spermatophyta</taxon>
        <taxon>Magnoliopsida</taxon>
        <taxon>eudicotyledons</taxon>
        <taxon>Gunneridae</taxon>
        <taxon>Pentapetalae</taxon>
        <taxon>rosids</taxon>
        <taxon>fabids</taxon>
        <taxon>Fabales</taxon>
        <taxon>Fabaceae</taxon>
        <taxon>Papilionoideae</taxon>
        <taxon>50 kb inversion clade</taxon>
        <taxon>NPAAA clade</taxon>
        <taxon>indigoferoid/millettioid clade</taxon>
        <taxon>Phaseoleae</taxon>
        <taxon>Flemingia</taxon>
    </lineage>
</organism>
<keyword evidence="1" id="KW-0732">Signal</keyword>
<proteinExistence type="predicted"/>
<gene>
    <name evidence="2" type="ORF">Fmac_028981</name>
</gene>
<name>A0ABD1L927_9FABA</name>
<comment type="caution">
    <text evidence="2">The sequence shown here is derived from an EMBL/GenBank/DDBJ whole genome shotgun (WGS) entry which is preliminary data.</text>
</comment>
<dbReference type="AlphaFoldDB" id="A0ABD1L927"/>